<evidence type="ECO:0000313" key="13">
    <source>
        <dbReference type="Proteomes" id="UP000478636"/>
    </source>
</evidence>
<accession>A0A6L7AC60</accession>
<protein>
    <recommendedName>
        <fullName evidence="5 9">Riboflavin synthase</fullName>
        <ecNumber evidence="4 9">2.5.1.9</ecNumber>
    </recommendedName>
</protein>
<evidence type="ECO:0000256" key="5">
    <source>
        <dbReference type="ARBA" id="ARBA00013950"/>
    </source>
</evidence>
<dbReference type="NCBIfam" id="TIGR00187">
    <property type="entry name" value="ribE"/>
    <property type="match status" value="1"/>
</dbReference>
<evidence type="ECO:0000259" key="11">
    <source>
        <dbReference type="PROSITE" id="PS51177"/>
    </source>
</evidence>
<dbReference type="AlphaFoldDB" id="A0A6L7AC60"/>
<dbReference type="InterPro" id="IPR017938">
    <property type="entry name" value="Riboflavin_synthase-like_b-brl"/>
</dbReference>
<comment type="function">
    <text evidence="2">Catalyzes the dismutation of two molecules of 6,7-dimethyl-8-ribityllumazine, resulting in the formation of riboflavin and 5-amino-6-(D-ribitylamino)uracil.</text>
</comment>
<dbReference type="PANTHER" id="PTHR21098:SF12">
    <property type="entry name" value="RIBOFLAVIN SYNTHASE"/>
    <property type="match status" value="1"/>
</dbReference>
<dbReference type="PANTHER" id="PTHR21098">
    <property type="entry name" value="RIBOFLAVIN SYNTHASE ALPHA CHAIN"/>
    <property type="match status" value="1"/>
</dbReference>
<dbReference type="EMBL" id="WSZI01000013">
    <property type="protein sequence ID" value="MWN21053.1"/>
    <property type="molecule type" value="Genomic_DNA"/>
</dbReference>
<dbReference type="Proteomes" id="UP000478636">
    <property type="component" value="Unassembled WGS sequence"/>
</dbReference>
<evidence type="ECO:0000313" key="12">
    <source>
        <dbReference type="EMBL" id="MWN21053.1"/>
    </source>
</evidence>
<keyword evidence="7 12" id="KW-0808">Transferase</keyword>
<evidence type="ECO:0000256" key="7">
    <source>
        <dbReference type="ARBA" id="ARBA00022679"/>
    </source>
</evidence>
<evidence type="ECO:0000256" key="4">
    <source>
        <dbReference type="ARBA" id="ARBA00012827"/>
    </source>
</evidence>
<feature type="repeat" description="Lumazine-binding" evidence="10">
    <location>
        <begin position="1"/>
        <end position="98"/>
    </location>
</feature>
<dbReference type="SUPFAM" id="SSF63380">
    <property type="entry name" value="Riboflavin synthase domain-like"/>
    <property type="match status" value="2"/>
</dbReference>
<sequence>MFTGITQTIGRVTSIQQQSSQTLRLQVTAPNHFFETSKIGDSIMIDGVCLTIVTKTADVATFDIMQPTYATTIVQQYQIGQAVNLEKAMLATDRFDGHIVSGHVDGMAQVTQVAQIDDTVLLTFKPEQSTLRQQIVPKGAITVSGVSLTVVACPEDGFTIGLIPHTLTHTTLSDLRVGDKVNLETDILAKYLMGVTHE</sequence>
<keyword evidence="8" id="KW-0677">Repeat</keyword>
<dbReference type="Gene3D" id="2.40.30.20">
    <property type="match status" value="2"/>
</dbReference>
<gene>
    <name evidence="12" type="ORF">GQS40_05100</name>
</gene>
<dbReference type="Pfam" id="PF00677">
    <property type="entry name" value="Lum_binding"/>
    <property type="match status" value="2"/>
</dbReference>
<dbReference type="NCBIfam" id="NF006767">
    <property type="entry name" value="PRK09289.1"/>
    <property type="match status" value="1"/>
</dbReference>
<dbReference type="RefSeq" id="WP_029509356.1">
    <property type="nucleotide sequence ID" value="NZ_DAITWI010000001.1"/>
</dbReference>
<evidence type="ECO:0000256" key="9">
    <source>
        <dbReference type="NCBIfam" id="TIGR00187"/>
    </source>
</evidence>
<keyword evidence="6" id="KW-0686">Riboflavin biosynthesis</keyword>
<reference evidence="12 13" key="1">
    <citation type="submission" date="2019-12" db="EMBL/GenBank/DDBJ databases">
        <title>Complete genome sequence of Leuconostoc lactis strain AVN1 provides insights into metabolic potential.</title>
        <authorList>
            <person name="Besrour N."/>
            <person name="Najjari A."/>
            <person name="Fhoula I."/>
            <person name="Jaballah S."/>
            <person name="Klibi N."/>
            <person name="Ouzari H.I."/>
        </authorList>
    </citation>
    <scope>NUCLEOTIDE SEQUENCE [LARGE SCALE GENOMIC DNA]</scope>
    <source>
        <strain evidence="12 13">AVN1</strain>
    </source>
</reference>
<evidence type="ECO:0000256" key="6">
    <source>
        <dbReference type="ARBA" id="ARBA00022619"/>
    </source>
</evidence>
<dbReference type="PIRSF" id="PIRSF000498">
    <property type="entry name" value="Riboflavin_syn_A"/>
    <property type="match status" value="1"/>
</dbReference>
<dbReference type="GO" id="GO:0004746">
    <property type="term" value="F:riboflavin synthase activity"/>
    <property type="evidence" value="ECO:0007669"/>
    <property type="project" value="UniProtKB-UniRule"/>
</dbReference>
<evidence type="ECO:0000256" key="1">
    <source>
        <dbReference type="ARBA" id="ARBA00000968"/>
    </source>
</evidence>
<comment type="pathway">
    <text evidence="3">Cofactor biosynthesis; riboflavin biosynthesis; riboflavin from 2-hydroxy-3-oxobutyl phosphate and 5-amino-6-(D-ribitylamino)uracil: step 2/2.</text>
</comment>
<evidence type="ECO:0000256" key="10">
    <source>
        <dbReference type="PROSITE-ProRule" id="PRU00524"/>
    </source>
</evidence>
<dbReference type="EC" id="2.5.1.9" evidence="4 9"/>
<comment type="catalytic activity">
    <reaction evidence="1">
        <text>2 6,7-dimethyl-8-(1-D-ribityl)lumazine + H(+) = 5-amino-6-(D-ribitylamino)uracil + riboflavin</text>
        <dbReference type="Rhea" id="RHEA:20772"/>
        <dbReference type="ChEBI" id="CHEBI:15378"/>
        <dbReference type="ChEBI" id="CHEBI:15934"/>
        <dbReference type="ChEBI" id="CHEBI:57986"/>
        <dbReference type="ChEBI" id="CHEBI:58201"/>
        <dbReference type="EC" id="2.5.1.9"/>
    </reaction>
</comment>
<dbReference type="GO" id="GO:0009231">
    <property type="term" value="P:riboflavin biosynthetic process"/>
    <property type="evidence" value="ECO:0007669"/>
    <property type="project" value="UniProtKB-KW"/>
</dbReference>
<proteinExistence type="predicted"/>
<evidence type="ECO:0000256" key="3">
    <source>
        <dbReference type="ARBA" id="ARBA00004887"/>
    </source>
</evidence>
<feature type="domain" description="Lumazine-binding" evidence="11">
    <location>
        <begin position="1"/>
        <end position="98"/>
    </location>
</feature>
<dbReference type="InterPro" id="IPR023366">
    <property type="entry name" value="ATP_synth_asu-like_sf"/>
</dbReference>
<comment type="caution">
    <text evidence="12">The sequence shown here is derived from an EMBL/GenBank/DDBJ whole genome shotgun (WGS) entry which is preliminary data.</text>
</comment>
<evidence type="ECO:0000256" key="2">
    <source>
        <dbReference type="ARBA" id="ARBA00002803"/>
    </source>
</evidence>
<feature type="repeat" description="Lumazine-binding" evidence="10">
    <location>
        <begin position="99"/>
        <end position="196"/>
    </location>
</feature>
<dbReference type="InterPro" id="IPR026017">
    <property type="entry name" value="Lumazine-bd_dom"/>
</dbReference>
<feature type="domain" description="Lumazine-binding" evidence="11">
    <location>
        <begin position="99"/>
        <end position="196"/>
    </location>
</feature>
<dbReference type="PROSITE" id="PS51177">
    <property type="entry name" value="LUMAZINE_BIND"/>
    <property type="match status" value="2"/>
</dbReference>
<name>A0A6L7AC60_LEULA</name>
<evidence type="ECO:0000256" key="8">
    <source>
        <dbReference type="ARBA" id="ARBA00022737"/>
    </source>
</evidence>
<organism evidence="12 13">
    <name type="scientific">Leuconostoc lactis</name>
    <dbReference type="NCBI Taxonomy" id="1246"/>
    <lineage>
        <taxon>Bacteria</taxon>
        <taxon>Bacillati</taxon>
        <taxon>Bacillota</taxon>
        <taxon>Bacilli</taxon>
        <taxon>Lactobacillales</taxon>
        <taxon>Lactobacillaceae</taxon>
        <taxon>Leuconostoc</taxon>
    </lineage>
</organism>
<dbReference type="InterPro" id="IPR001783">
    <property type="entry name" value="Lumazine-bd"/>
</dbReference>
<dbReference type="CDD" id="cd00402">
    <property type="entry name" value="Riboflavin_synthase_like"/>
    <property type="match status" value="1"/>
</dbReference>